<comment type="caution">
    <text evidence="10">The sequence shown here is derived from an EMBL/GenBank/DDBJ whole genome shotgun (WGS) entry which is preliminary data.</text>
</comment>
<feature type="transmembrane region" description="Helical" evidence="8">
    <location>
        <begin position="53"/>
        <end position="74"/>
    </location>
</feature>
<evidence type="ECO:0000259" key="9">
    <source>
        <dbReference type="PROSITE" id="PS51379"/>
    </source>
</evidence>
<feature type="transmembrane region" description="Helical" evidence="8">
    <location>
        <begin position="340"/>
        <end position="360"/>
    </location>
</feature>
<keyword evidence="4" id="KW-0249">Electron transport</keyword>
<dbReference type="InterPro" id="IPR014116">
    <property type="entry name" value="Cyt_c_oxidase_cbb3_FixG"/>
</dbReference>
<dbReference type="AlphaFoldDB" id="A0A956NFV4"/>
<accession>A0A956NFV4</accession>
<evidence type="ECO:0000256" key="8">
    <source>
        <dbReference type="SAM" id="Phobius"/>
    </source>
</evidence>
<dbReference type="InterPro" id="IPR017900">
    <property type="entry name" value="4Fe4S_Fe_S_CS"/>
</dbReference>
<feature type="transmembrane region" description="Helical" evidence="8">
    <location>
        <begin position="207"/>
        <end position="224"/>
    </location>
</feature>
<feature type="transmembrane region" description="Helical" evidence="8">
    <location>
        <begin position="94"/>
        <end position="115"/>
    </location>
</feature>
<dbReference type="GO" id="GO:0005886">
    <property type="term" value="C:plasma membrane"/>
    <property type="evidence" value="ECO:0007669"/>
    <property type="project" value="TreeGrafter"/>
</dbReference>
<name>A0A956NFV4_UNCEI</name>
<dbReference type="SUPFAM" id="SSF54862">
    <property type="entry name" value="4Fe-4S ferredoxins"/>
    <property type="match status" value="1"/>
</dbReference>
<reference evidence="10" key="1">
    <citation type="submission" date="2020-04" db="EMBL/GenBank/DDBJ databases">
        <authorList>
            <person name="Zhang T."/>
        </authorList>
    </citation>
    <scope>NUCLEOTIDE SEQUENCE</scope>
    <source>
        <strain evidence="10">HKST-UBA02</strain>
    </source>
</reference>
<dbReference type="NCBIfam" id="TIGR02745">
    <property type="entry name" value="ccoG_rdxA_fixG"/>
    <property type="match status" value="1"/>
</dbReference>
<dbReference type="PROSITE" id="PS51379">
    <property type="entry name" value="4FE4S_FER_2"/>
    <property type="match status" value="1"/>
</dbReference>
<dbReference type="InterPro" id="IPR017896">
    <property type="entry name" value="4Fe4S_Fe-S-bd"/>
</dbReference>
<evidence type="ECO:0000256" key="1">
    <source>
        <dbReference type="ARBA" id="ARBA00022448"/>
    </source>
</evidence>
<dbReference type="EMBL" id="JAGQHS010000191">
    <property type="protein sequence ID" value="MCA9758605.1"/>
    <property type="molecule type" value="Genomic_DNA"/>
</dbReference>
<gene>
    <name evidence="10" type="primary">ccoG</name>
    <name evidence="10" type="ORF">KDA27_22605</name>
</gene>
<feature type="transmembrane region" description="Helical" evidence="8">
    <location>
        <begin position="169"/>
        <end position="187"/>
    </location>
</feature>
<evidence type="ECO:0000256" key="6">
    <source>
        <dbReference type="ARBA" id="ARBA00023014"/>
    </source>
</evidence>
<feature type="domain" description="4Fe-4S ferredoxin-type" evidence="9">
    <location>
        <begin position="261"/>
        <end position="290"/>
    </location>
</feature>
<dbReference type="GO" id="GO:0051539">
    <property type="term" value="F:4 iron, 4 sulfur cluster binding"/>
    <property type="evidence" value="ECO:0007669"/>
    <property type="project" value="UniProtKB-KW"/>
</dbReference>
<dbReference type="InterPro" id="IPR051684">
    <property type="entry name" value="Electron_Trans/Redox"/>
</dbReference>
<keyword evidence="8" id="KW-1133">Transmembrane helix</keyword>
<dbReference type="PANTHER" id="PTHR30176:SF3">
    <property type="entry name" value="FERREDOXIN-TYPE PROTEIN NAPH"/>
    <property type="match status" value="1"/>
</dbReference>
<dbReference type="Gene3D" id="2.60.40.10">
    <property type="entry name" value="Immunoglobulins"/>
    <property type="match status" value="1"/>
</dbReference>
<evidence type="ECO:0000256" key="7">
    <source>
        <dbReference type="SAM" id="MobiDB-lite"/>
    </source>
</evidence>
<dbReference type="Pfam" id="PF13746">
    <property type="entry name" value="Fer4_18"/>
    <property type="match status" value="1"/>
</dbReference>
<keyword evidence="8" id="KW-0472">Membrane</keyword>
<evidence type="ECO:0000313" key="10">
    <source>
        <dbReference type="EMBL" id="MCA9758605.1"/>
    </source>
</evidence>
<sequence>MTAETKPTKPARPQQRRPDLDTVFSVNDDGSRNFIHTADVKGPWQTRKTTIHLLLLAIYFIVPWLEFGGHPLIHIDLPGRQAFLLGQTFTNQDFYLMFFLVTGAGFGLFVVTALWGRIWCGYACPQTVMVDGVFRKIERWFEGSREKRLKRNAGPWTFDKFWRKAGKHIVYLALATISAHTFMSYFFPIRDLIPAVLSGPTGHTTAFLWALFWTGMLYFDYAWFREQTCIVICPYGRLQSTLTDADTVVIGYDENRGEPRGKKGADGVGDCVDCFRCVQVCPTGIDIRNGLQLECIGCTNCIDACDAVMTKLERPKGLIRYDSLRGFNGEKKRSIFRPRVGLYAFLGILGLTVFSVTALSRSPFEVRILRPKGMPYTLQETAIQNLYNIRIQNKTGIDRTYYVEAGESEKGNDLRFVISQTKVHIPTLEDATVPVFVDLDRSEYTANFPIHFVVRDSLGGAAKTIEATFRGP</sequence>
<dbReference type="Pfam" id="PF12801">
    <property type="entry name" value="Fer4_5"/>
    <property type="match status" value="1"/>
</dbReference>
<proteinExistence type="predicted"/>
<dbReference type="Pfam" id="PF11614">
    <property type="entry name" value="FixG_C"/>
    <property type="match status" value="1"/>
</dbReference>
<evidence type="ECO:0000313" key="11">
    <source>
        <dbReference type="Proteomes" id="UP000739538"/>
    </source>
</evidence>
<keyword evidence="5" id="KW-0408">Iron</keyword>
<keyword evidence="6" id="KW-0411">Iron-sulfur</keyword>
<evidence type="ECO:0000256" key="4">
    <source>
        <dbReference type="ARBA" id="ARBA00022982"/>
    </source>
</evidence>
<organism evidence="10 11">
    <name type="scientific">Eiseniibacteriota bacterium</name>
    <dbReference type="NCBI Taxonomy" id="2212470"/>
    <lineage>
        <taxon>Bacteria</taxon>
        <taxon>Candidatus Eiseniibacteriota</taxon>
    </lineage>
</organism>
<dbReference type="InterPro" id="IPR013783">
    <property type="entry name" value="Ig-like_fold"/>
</dbReference>
<dbReference type="GO" id="GO:0046872">
    <property type="term" value="F:metal ion binding"/>
    <property type="evidence" value="ECO:0007669"/>
    <property type="project" value="UniProtKB-KW"/>
</dbReference>
<evidence type="ECO:0000256" key="5">
    <source>
        <dbReference type="ARBA" id="ARBA00023004"/>
    </source>
</evidence>
<dbReference type="InterPro" id="IPR032879">
    <property type="entry name" value="FixG_C"/>
</dbReference>
<keyword evidence="8" id="KW-0812">Transmembrane</keyword>
<keyword evidence="3" id="KW-0479">Metal-binding</keyword>
<evidence type="ECO:0000256" key="3">
    <source>
        <dbReference type="ARBA" id="ARBA00022723"/>
    </source>
</evidence>
<dbReference type="Proteomes" id="UP000739538">
    <property type="component" value="Unassembled WGS sequence"/>
</dbReference>
<dbReference type="PROSITE" id="PS00198">
    <property type="entry name" value="4FE4S_FER_1"/>
    <property type="match status" value="1"/>
</dbReference>
<keyword evidence="1" id="KW-0813">Transport</keyword>
<evidence type="ECO:0000256" key="2">
    <source>
        <dbReference type="ARBA" id="ARBA00022485"/>
    </source>
</evidence>
<feature type="region of interest" description="Disordered" evidence="7">
    <location>
        <begin position="1"/>
        <end position="21"/>
    </location>
</feature>
<dbReference type="PANTHER" id="PTHR30176">
    <property type="entry name" value="FERREDOXIN-TYPE PROTEIN NAPH"/>
    <property type="match status" value="1"/>
</dbReference>
<keyword evidence="2" id="KW-0004">4Fe-4S</keyword>
<protein>
    <submittedName>
        <fullName evidence="10">Cytochrome c oxidase accessory protein CcoG</fullName>
    </submittedName>
</protein>
<reference evidence="10" key="2">
    <citation type="journal article" date="2021" name="Microbiome">
        <title>Successional dynamics and alternative stable states in a saline activated sludge microbial community over 9 years.</title>
        <authorList>
            <person name="Wang Y."/>
            <person name="Ye J."/>
            <person name="Ju F."/>
            <person name="Liu L."/>
            <person name="Boyd J.A."/>
            <person name="Deng Y."/>
            <person name="Parks D.H."/>
            <person name="Jiang X."/>
            <person name="Yin X."/>
            <person name="Woodcroft B.J."/>
            <person name="Tyson G.W."/>
            <person name="Hugenholtz P."/>
            <person name="Polz M.F."/>
            <person name="Zhang T."/>
        </authorList>
    </citation>
    <scope>NUCLEOTIDE SEQUENCE</scope>
    <source>
        <strain evidence="10">HKST-UBA02</strain>
    </source>
</reference>